<evidence type="ECO:0000313" key="2">
    <source>
        <dbReference type="Proteomes" id="UP000241848"/>
    </source>
</evidence>
<organism evidence="1 2">
    <name type="scientific">Sulfobacillus acidophilus</name>
    <dbReference type="NCBI Taxonomy" id="53633"/>
    <lineage>
        <taxon>Bacteria</taxon>
        <taxon>Bacillati</taxon>
        <taxon>Bacillota</taxon>
        <taxon>Clostridia</taxon>
        <taxon>Eubacteriales</taxon>
        <taxon>Clostridiales Family XVII. Incertae Sedis</taxon>
        <taxon>Sulfobacillus</taxon>
    </lineage>
</organism>
<accession>A0A2T2WD83</accession>
<proteinExistence type="predicted"/>
<evidence type="ECO:0000313" key="1">
    <source>
        <dbReference type="EMBL" id="PSR20204.1"/>
    </source>
</evidence>
<dbReference type="EMBL" id="PXYV01000077">
    <property type="protein sequence ID" value="PSR20204.1"/>
    <property type="molecule type" value="Genomic_DNA"/>
</dbReference>
<sequence length="73" mass="7812">MICAVAKASHLARFVSMGRIILEVGVTDALAYPLLSSLAQGRRDHIISVDALNPFGAIQILCEPGLDAFSFCH</sequence>
<dbReference type="Proteomes" id="UP000241848">
    <property type="component" value="Unassembled WGS sequence"/>
</dbReference>
<dbReference type="AlphaFoldDB" id="A0A2T2WD83"/>
<reference evidence="1 2" key="1">
    <citation type="journal article" date="2014" name="BMC Genomics">
        <title>Comparison of environmental and isolate Sulfobacillus genomes reveals diverse carbon, sulfur, nitrogen, and hydrogen metabolisms.</title>
        <authorList>
            <person name="Justice N.B."/>
            <person name="Norman A."/>
            <person name="Brown C.T."/>
            <person name="Singh A."/>
            <person name="Thomas B.C."/>
            <person name="Banfield J.F."/>
        </authorList>
    </citation>
    <scope>NUCLEOTIDE SEQUENCE [LARGE SCALE GENOMIC DNA]</scope>
    <source>
        <strain evidence="1">AMDSBA3</strain>
    </source>
</reference>
<name>A0A2T2WD83_9FIRM</name>
<protein>
    <submittedName>
        <fullName evidence="1">Uncharacterized protein</fullName>
    </submittedName>
</protein>
<gene>
    <name evidence="1" type="ORF">C7B45_15965</name>
</gene>
<comment type="caution">
    <text evidence="1">The sequence shown here is derived from an EMBL/GenBank/DDBJ whole genome shotgun (WGS) entry which is preliminary data.</text>
</comment>